<evidence type="ECO:0000256" key="1">
    <source>
        <dbReference type="ARBA" id="ARBA00022801"/>
    </source>
</evidence>
<dbReference type="Proteomes" id="UP001519287">
    <property type="component" value="Unassembled WGS sequence"/>
</dbReference>
<dbReference type="InterPro" id="IPR029018">
    <property type="entry name" value="Hex-like_dom2"/>
</dbReference>
<dbReference type="Pfam" id="PF07554">
    <property type="entry name" value="FIVAR"/>
    <property type="match status" value="2"/>
</dbReference>
<keyword evidence="1" id="KW-0378">Hydrolase</keyword>
<protein>
    <recommendedName>
        <fullName evidence="2">SLH domain-containing protein</fullName>
    </recommendedName>
</protein>
<dbReference type="SUPFAM" id="SSF55545">
    <property type="entry name" value="beta-N-acetylhexosaminidase-like domain"/>
    <property type="match status" value="1"/>
</dbReference>
<feature type="domain" description="SLH" evidence="2">
    <location>
        <begin position="1049"/>
        <end position="1111"/>
    </location>
</feature>
<organism evidence="3 4">
    <name type="scientific">Paenibacillus eucommiae</name>
    <dbReference type="NCBI Taxonomy" id="1355755"/>
    <lineage>
        <taxon>Bacteria</taxon>
        <taxon>Bacillati</taxon>
        <taxon>Bacillota</taxon>
        <taxon>Bacilli</taxon>
        <taxon>Bacillales</taxon>
        <taxon>Paenibacillaceae</taxon>
        <taxon>Paenibacillus</taxon>
    </lineage>
</organism>
<dbReference type="EMBL" id="JAGGLB010000010">
    <property type="protein sequence ID" value="MBP1991703.1"/>
    <property type="molecule type" value="Genomic_DNA"/>
</dbReference>
<gene>
    <name evidence="3" type="ORF">J2Z66_003310</name>
</gene>
<proteinExistence type="predicted"/>
<evidence type="ECO:0000313" key="3">
    <source>
        <dbReference type="EMBL" id="MBP1991703.1"/>
    </source>
</evidence>
<dbReference type="Pfam" id="PF12733">
    <property type="entry name" value="Cadherin-like"/>
    <property type="match status" value="1"/>
</dbReference>
<sequence>MIRKSIAGILSLVLMITVFPGFTFAENNLTAGGNVILANNGSALYQVFVHSDADSMEQHAAEELTDYLTQVTGAPFQLTADTAPPNDPVVLVGRNALTESLVPELAGNTLGDDGFVIRKINQNIIIAGSHSRGTMYGVNYFLDNYVGVKWFAPEYTYVPDTSILEVTVDDDIQIPRFEYREMYVSDGNNEQYRAHNLLNGKYADRYNHVPQSEPGLNSWSQYWPDEVHNFYSIVPQTQYHNGRQLLAMDENVRQIAADKLIDKINQRISEGKDASYGFSQEDDIWIPDPASQAFADQHGGSLAAPTFDLLNDVAQRVSAVIPGARIGTLAYMFSLEAPTNMAIEDNIVITFAPIFKDHGRAINSTQNQFYKDNIDKWAAISDNLILWDYLTDYNGGGYLMPYPVLNAMGQTLQYIAQFPAFKGYFGQQMQNIYAPGETGFAYLRAWVAAKLLWNPNQDYQQLINEFVQGYYGDAAPYISSYLNSLEQAYAQSDSVLTISTPITSSFLNFDLMYQADGLFEQAAAAVAGNPLFLDHVQKARVEVDYVTLMRRVEFMKEAEDRNITWNYDFENRFDRFKANTANVVDYKANTNIELLYEWIEVGRTVPTIPDFVQSLPASDWVDFQDNAMRLHTPVGTKIVQDAKASDNAAVRVTGNTNTWAIQIPDTTLPRTGKWKLYANVRIDPGTGSPSDKAFDFGIYPPMEDTAWKDYAEFADGEYHFVEFPWVYEYDSAIDDHLVWLAPPNSNAIEYLYVDRIIAVRQVPPDKTALESLITLAQARLTDTTEGDDPGQYPAAARTLLQAAITAAASVASDAEAKALQVTEATSDLQAAVDAYDAAEVPEADKTALLALIASAQSRLTATVEGSAAGQFPANARTSLLNAITAAQTIADNTNALQGVVDAEVSTLQNALSTYNSAEIQPSSPGPNSYTYVSQSDNVDLKELTVVIDDKPFELTPAFTTKTTSYKLETEAAELELRSKASHSLAKIIITKQGKLIDTSTKLSLQEGDNVFEIGVKAENGATRTYTLTIHRKKLATKPDPDKPVVQPDPSVVSLSDLAGHWAEADIQEALAQKLISGYPDHTFRPDQATTRAEFIVMLIHALKPDSDGSSKPLSFTDRAKIGAWAEQEVAQAVALGLVAGYEDGSFRPDAYITRAEIATTIAKALSLSLNVNVNGEAGFSEEFAEGSAEKFTDDKDIPVWARTAVEALRKQGMISGREGNRFEPHAKATRAESVALLLRVLKTVE</sequence>
<dbReference type="PANTHER" id="PTHR47406">
    <property type="entry name" value="COAGULATION FACTOR 5/8 TYPE, C-TERMINAL"/>
    <property type="match status" value="1"/>
</dbReference>
<dbReference type="Gene3D" id="1.20.1270.90">
    <property type="entry name" value="AF1782-like"/>
    <property type="match status" value="2"/>
</dbReference>
<dbReference type="InterPro" id="IPR005154">
    <property type="entry name" value="Glyco_hydro_67_aGlcAse_N"/>
</dbReference>
<accession>A0ABS4IVT6</accession>
<dbReference type="InterPro" id="IPR025883">
    <property type="entry name" value="Cadherin-like_domain"/>
</dbReference>
<evidence type="ECO:0000313" key="4">
    <source>
        <dbReference type="Proteomes" id="UP001519287"/>
    </source>
</evidence>
<feature type="domain" description="SLH" evidence="2">
    <location>
        <begin position="1188"/>
        <end position="1245"/>
    </location>
</feature>
<dbReference type="RefSeq" id="WP_209972440.1">
    <property type="nucleotide sequence ID" value="NZ_JAGGLB010000010.1"/>
</dbReference>
<evidence type="ECO:0000259" key="2">
    <source>
        <dbReference type="PROSITE" id="PS51272"/>
    </source>
</evidence>
<dbReference type="PANTHER" id="PTHR47406:SF2">
    <property type="entry name" value="ALPHA GLUCURONIDASE N-TERMINAL DOMAIN-CONTAINING PROTEIN"/>
    <property type="match status" value="1"/>
</dbReference>
<dbReference type="InterPro" id="IPR032287">
    <property type="entry name" value="DUF4838"/>
</dbReference>
<dbReference type="Pfam" id="PF03648">
    <property type="entry name" value="Glyco_hydro_67N"/>
    <property type="match status" value="1"/>
</dbReference>
<name>A0ABS4IVT6_9BACL</name>
<dbReference type="Pfam" id="PF16126">
    <property type="entry name" value="DUF4838"/>
    <property type="match status" value="1"/>
</dbReference>
<dbReference type="PROSITE" id="PS51272">
    <property type="entry name" value="SLH"/>
    <property type="match status" value="3"/>
</dbReference>
<reference evidence="3 4" key="1">
    <citation type="submission" date="2021-03" db="EMBL/GenBank/DDBJ databases">
        <title>Genomic Encyclopedia of Type Strains, Phase IV (KMG-IV): sequencing the most valuable type-strain genomes for metagenomic binning, comparative biology and taxonomic classification.</title>
        <authorList>
            <person name="Goeker M."/>
        </authorList>
    </citation>
    <scope>NUCLEOTIDE SEQUENCE [LARGE SCALE GENOMIC DNA]</scope>
    <source>
        <strain evidence="3 4">DSM 26048</strain>
    </source>
</reference>
<keyword evidence="4" id="KW-1185">Reference proteome</keyword>
<dbReference type="Pfam" id="PF00395">
    <property type="entry name" value="SLH"/>
    <property type="match status" value="3"/>
</dbReference>
<dbReference type="InterPro" id="IPR001119">
    <property type="entry name" value="SLH_dom"/>
</dbReference>
<feature type="domain" description="SLH" evidence="2">
    <location>
        <begin position="1112"/>
        <end position="1175"/>
    </location>
</feature>
<comment type="caution">
    <text evidence="3">The sequence shown here is derived from an EMBL/GenBank/DDBJ whole genome shotgun (WGS) entry which is preliminary data.</text>
</comment>
<dbReference type="Gene3D" id="3.30.379.10">
    <property type="entry name" value="Chitobiase/beta-hexosaminidase domain 2-like"/>
    <property type="match status" value="1"/>
</dbReference>